<sequence length="472" mass="51778">MESSGPPAQPSVSLMTDKSIQCLDHFIAHGSDLNKLPFSPTTRSALELMGSSSPVTAEVWGTLPRNLQQRIIEIKRCRPQLFDRSPSVSVVTGREGSVVSSPWPSDISRVSLWPSDPGRLPFHALQKRQERTWAEMSNAPDDLAAYPALVAAPALPPASTSAPTHAYVANPTPPGPLAKTPIQQGLPLFSLGDGRGQVAAPERSQKPAPSGYVYPFQDSPAIASPARYENMPEVSYQIQSPRRAAPAAGSSNLRYDKPYNPWEQEHTTNKTENEMKFLDRLAKLRQSHELAVSRWKQHMNALVDEEVTMANLEQQAVELTVSLSAERARGEEADDAWRGKLLREQNLGRVDPALHHAALPPMYRPPSFVVNKSSNQIYPFSSKFVPSSILAIIAEPLADRYTSDTRPSDSDSSDHSHFSPSEISDIFAQNDNMSSSSVIRTPSGQFAKKSGSSQQVRQQKPGEKKDKTTATL</sequence>
<dbReference type="AlphaFoldDB" id="A0A4U6XVK9"/>
<name>A0A4U6XVK9_9PEZI</name>
<reference evidence="2 3" key="1">
    <citation type="journal article" date="2019" name="PLoS ONE">
        <title>Comparative genome analysis indicates high evolutionary potential of pathogenicity genes in Colletotrichum tanaceti.</title>
        <authorList>
            <person name="Lelwala R.V."/>
            <person name="Korhonen P.K."/>
            <person name="Young N.D."/>
            <person name="Scott J.B."/>
            <person name="Ades P.A."/>
            <person name="Gasser R.B."/>
            <person name="Taylor P.W.J."/>
        </authorList>
    </citation>
    <scope>NUCLEOTIDE SEQUENCE [LARGE SCALE GENOMIC DNA]</scope>
    <source>
        <strain evidence="2">BRIP57314</strain>
    </source>
</reference>
<dbReference type="Proteomes" id="UP000310108">
    <property type="component" value="Unassembled WGS sequence"/>
</dbReference>
<proteinExistence type="predicted"/>
<evidence type="ECO:0000256" key="1">
    <source>
        <dbReference type="SAM" id="MobiDB-lite"/>
    </source>
</evidence>
<accession>A0A4U6XVK9</accession>
<comment type="caution">
    <text evidence="2">The sequence shown here is derived from an EMBL/GenBank/DDBJ whole genome shotgun (WGS) entry which is preliminary data.</text>
</comment>
<evidence type="ECO:0000313" key="3">
    <source>
        <dbReference type="Proteomes" id="UP000310108"/>
    </source>
</evidence>
<dbReference type="EMBL" id="PJEX01000002">
    <property type="protein sequence ID" value="TKW60075.1"/>
    <property type="molecule type" value="Genomic_DNA"/>
</dbReference>
<feature type="region of interest" description="Disordered" evidence="1">
    <location>
        <begin position="237"/>
        <end position="261"/>
    </location>
</feature>
<feature type="region of interest" description="Disordered" evidence="1">
    <location>
        <begin position="401"/>
        <end position="472"/>
    </location>
</feature>
<feature type="compositionally biased region" description="Polar residues" evidence="1">
    <location>
        <begin position="427"/>
        <end position="458"/>
    </location>
</feature>
<feature type="compositionally biased region" description="Basic and acidic residues" evidence="1">
    <location>
        <begin position="401"/>
        <end position="417"/>
    </location>
</feature>
<feature type="compositionally biased region" description="Basic and acidic residues" evidence="1">
    <location>
        <begin position="460"/>
        <end position="472"/>
    </location>
</feature>
<organism evidence="2 3">
    <name type="scientific">Colletotrichum tanaceti</name>
    <dbReference type="NCBI Taxonomy" id="1306861"/>
    <lineage>
        <taxon>Eukaryota</taxon>
        <taxon>Fungi</taxon>
        <taxon>Dikarya</taxon>
        <taxon>Ascomycota</taxon>
        <taxon>Pezizomycotina</taxon>
        <taxon>Sordariomycetes</taxon>
        <taxon>Hypocreomycetidae</taxon>
        <taxon>Glomerellales</taxon>
        <taxon>Glomerellaceae</taxon>
        <taxon>Colletotrichum</taxon>
        <taxon>Colletotrichum destructivum species complex</taxon>
    </lineage>
</organism>
<evidence type="ECO:0000313" key="2">
    <source>
        <dbReference type="EMBL" id="TKW60075.1"/>
    </source>
</evidence>
<keyword evidence="3" id="KW-1185">Reference proteome</keyword>
<gene>
    <name evidence="2" type="ORF">CTA1_3143</name>
</gene>
<protein>
    <submittedName>
        <fullName evidence="2">Uncharacterized protein</fullName>
    </submittedName>
</protein>